<feature type="domain" description="Radical SAM core" evidence="2">
    <location>
        <begin position="1"/>
        <end position="211"/>
    </location>
</feature>
<dbReference type="InterPro" id="IPR007197">
    <property type="entry name" value="rSAM"/>
</dbReference>
<evidence type="ECO:0000313" key="4">
    <source>
        <dbReference type="Proteomes" id="UP001441944"/>
    </source>
</evidence>
<name>A0ABQ0AIM9_9RHOB</name>
<dbReference type="InterPro" id="IPR058240">
    <property type="entry name" value="rSAM_sf"/>
</dbReference>
<dbReference type="CDD" id="cd01335">
    <property type="entry name" value="Radical_SAM"/>
    <property type="match status" value="1"/>
</dbReference>
<evidence type="ECO:0000313" key="3">
    <source>
        <dbReference type="EMBL" id="GAA6195727.1"/>
    </source>
</evidence>
<dbReference type="Gene3D" id="3.30.750.200">
    <property type="match status" value="1"/>
</dbReference>
<evidence type="ECO:0000259" key="2">
    <source>
        <dbReference type="PROSITE" id="PS51918"/>
    </source>
</evidence>
<dbReference type="SUPFAM" id="SSF102114">
    <property type="entry name" value="Radical SAM enzymes"/>
    <property type="match status" value="1"/>
</dbReference>
<organism evidence="3 4">
    <name type="scientific">Pseudophaeobacter arcticus</name>
    <dbReference type="NCBI Taxonomy" id="385492"/>
    <lineage>
        <taxon>Bacteria</taxon>
        <taxon>Pseudomonadati</taxon>
        <taxon>Pseudomonadota</taxon>
        <taxon>Alphaproteobacteria</taxon>
        <taxon>Rhodobacterales</taxon>
        <taxon>Paracoccaceae</taxon>
        <taxon>Pseudophaeobacter</taxon>
    </lineage>
</organism>
<comment type="caution">
    <text evidence="3">The sequence shown here is derived from an EMBL/GenBank/DDBJ whole genome shotgun (WGS) entry which is preliminary data.</text>
</comment>
<reference evidence="3 4" key="1">
    <citation type="submission" date="2024-04" db="EMBL/GenBank/DDBJ databases">
        <title>Draft genome sequence of Pseudophaeobacter arcticus NBRC 116598.</title>
        <authorList>
            <person name="Miyakawa T."/>
            <person name="Kusuya Y."/>
            <person name="Miura T."/>
        </authorList>
    </citation>
    <scope>NUCLEOTIDE SEQUENCE [LARGE SCALE GENOMIC DNA]</scope>
    <source>
        <strain evidence="3 4">SU-CL00105</strain>
    </source>
</reference>
<dbReference type="Pfam" id="PF04055">
    <property type="entry name" value="Radical_SAM"/>
    <property type="match status" value="1"/>
</dbReference>
<dbReference type="PROSITE" id="PS51918">
    <property type="entry name" value="RADICAL_SAM"/>
    <property type="match status" value="1"/>
</dbReference>
<protein>
    <submittedName>
        <fullName evidence="3">Oxygen-independent coproporphyrinogen III oxidase</fullName>
    </submittedName>
</protein>
<gene>
    <name evidence="3" type="primary">hemN_2</name>
    <name evidence="3" type="ORF">NBRC116598_11710</name>
</gene>
<keyword evidence="1" id="KW-0560">Oxidoreductase</keyword>
<dbReference type="Gene3D" id="1.10.10.920">
    <property type="match status" value="1"/>
</dbReference>
<dbReference type="Proteomes" id="UP001441944">
    <property type="component" value="Unassembled WGS sequence"/>
</dbReference>
<dbReference type="PANTHER" id="PTHR13932">
    <property type="entry name" value="COPROPORPHYRINIGEN III OXIDASE"/>
    <property type="match status" value="1"/>
</dbReference>
<evidence type="ECO:0000256" key="1">
    <source>
        <dbReference type="ARBA" id="ARBA00023002"/>
    </source>
</evidence>
<dbReference type="InterPro" id="IPR006638">
    <property type="entry name" value="Elp3/MiaA/NifB-like_rSAM"/>
</dbReference>
<dbReference type="InterPro" id="IPR034505">
    <property type="entry name" value="Coproporphyrinogen-III_oxidase"/>
</dbReference>
<proteinExistence type="predicted"/>
<keyword evidence="4" id="KW-1185">Reference proteome</keyword>
<sequence length="397" mass="42682">MCRTQGTRSDAPIVAYVAALKQEISLLKSHLPKDVSLARIHWGGGTPTILPPDMIRDLAAALLDMAPLAAGAEFSVEIDPNEFDQARCQALIDAGLTRASIGVQGFDDTTQQAIGRSLTFDRVAQVVAMLRQGGVQDLSTDLLFGLPHQTLAQIRHSTRQLLSLTPDRVALYGYKHLPAMVRRQTMIPSETLPKPEDRLELFNAARAICLQQGYQQIGLDSFARPGDSLCAARATQSLKRGFQGYSDDPAEVLIGLGASAISRFPQGYAQNAPSTARYMATVQGGSKGGSFAAARGHAFEGEDQLREHIIKALLCGFSIPSDQILRHFPDQKARFDILVSQACAAFPGILVQTSNGAVVTESARAITRVVARHFDTYEAAGADNLPITAPDTRTSSA</sequence>
<accession>A0ABQ0AIM9</accession>
<dbReference type="PANTHER" id="PTHR13932:SF6">
    <property type="entry name" value="OXYGEN-INDEPENDENT COPROPORPHYRINOGEN III OXIDASE"/>
    <property type="match status" value="1"/>
</dbReference>
<dbReference type="SMART" id="SM00729">
    <property type="entry name" value="Elp3"/>
    <property type="match status" value="1"/>
</dbReference>
<dbReference type="EMBL" id="BAABWU010000003">
    <property type="protein sequence ID" value="GAA6195727.1"/>
    <property type="molecule type" value="Genomic_DNA"/>
</dbReference>